<dbReference type="InterPro" id="IPR000719">
    <property type="entry name" value="Prot_kinase_dom"/>
</dbReference>
<dbReference type="SMART" id="SM00220">
    <property type="entry name" value="S_TKc"/>
    <property type="match status" value="1"/>
</dbReference>
<dbReference type="PROSITE" id="PS50011">
    <property type="entry name" value="PROTEIN_KINASE_DOM"/>
    <property type="match status" value="1"/>
</dbReference>
<feature type="compositionally biased region" description="Polar residues" evidence="4">
    <location>
        <begin position="368"/>
        <end position="386"/>
    </location>
</feature>
<dbReference type="PANTHER" id="PTHR24346">
    <property type="entry name" value="MAP/MICROTUBULE AFFINITY-REGULATING KINASE"/>
    <property type="match status" value="1"/>
</dbReference>
<dbReference type="PROSITE" id="PS00108">
    <property type="entry name" value="PROTEIN_KINASE_ST"/>
    <property type="match status" value="1"/>
</dbReference>
<dbReference type="AlphaFoldDB" id="A0AAF1BGC1"/>
<dbReference type="PROSITE" id="PS00107">
    <property type="entry name" value="PROTEIN_KINASE_ATP"/>
    <property type="match status" value="1"/>
</dbReference>
<evidence type="ECO:0000256" key="3">
    <source>
        <dbReference type="PROSITE-ProRule" id="PRU10141"/>
    </source>
</evidence>
<dbReference type="PANTHER" id="PTHR24346:SF30">
    <property type="entry name" value="MATERNAL EMBRYONIC LEUCINE ZIPPER KINASE"/>
    <property type="match status" value="1"/>
</dbReference>
<feature type="domain" description="Protein kinase" evidence="5">
    <location>
        <begin position="18"/>
        <end position="277"/>
    </location>
</feature>
<keyword evidence="2 3" id="KW-0067">ATP-binding</keyword>
<dbReference type="Proteomes" id="UP000827549">
    <property type="component" value="Chromosome 2"/>
</dbReference>
<evidence type="ECO:0000313" key="6">
    <source>
        <dbReference type="EMBL" id="WOO79526.1"/>
    </source>
</evidence>
<protein>
    <submittedName>
        <fullName evidence="6">Serine/threonine-protein kinase MARK2</fullName>
    </submittedName>
</protein>
<keyword evidence="6" id="KW-0808">Transferase</keyword>
<dbReference type="Gene3D" id="3.30.200.20">
    <property type="entry name" value="Phosphorylase Kinase, domain 1"/>
    <property type="match status" value="1"/>
</dbReference>
<keyword evidence="7" id="KW-1185">Reference proteome</keyword>
<dbReference type="SUPFAM" id="SSF56112">
    <property type="entry name" value="Protein kinase-like (PK-like)"/>
    <property type="match status" value="1"/>
</dbReference>
<dbReference type="Gene3D" id="1.10.510.10">
    <property type="entry name" value="Transferase(Phosphotransferase) domain 1"/>
    <property type="match status" value="1"/>
</dbReference>
<evidence type="ECO:0000256" key="4">
    <source>
        <dbReference type="SAM" id="MobiDB-lite"/>
    </source>
</evidence>
<keyword evidence="6" id="KW-0418">Kinase</keyword>
<gene>
    <name evidence="6" type="primary">Mark2_0</name>
    <name evidence="6" type="ORF">LOC62_02G003049</name>
</gene>
<reference evidence="6" key="1">
    <citation type="submission" date="2023-10" db="EMBL/GenBank/DDBJ databases">
        <authorList>
            <person name="Noh H."/>
        </authorList>
    </citation>
    <scope>NUCLEOTIDE SEQUENCE</scope>
    <source>
        <strain evidence="6">DUCC4014</strain>
    </source>
</reference>
<proteinExistence type="predicted"/>
<dbReference type="RefSeq" id="XP_062625558.1">
    <property type="nucleotide sequence ID" value="XM_062769574.1"/>
</dbReference>
<keyword evidence="1 3" id="KW-0547">Nucleotide-binding</keyword>
<evidence type="ECO:0000256" key="1">
    <source>
        <dbReference type="ARBA" id="ARBA00022741"/>
    </source>
</evidence>
<feature type="region of interest" description="Disordered" evidence="4">
    <location>
        <begin position="366"/>
        <end position="454"/>
    </location>
</feature>
<evidence type="ECO:0000256" key="2">
    <source>
        <dbReference type="ARBA" id="ARBA00022840"/>
    </source>
</evidence>
<evidence type="ECO:0000259" key="5">
    <source>
        <dbReference type="PROSITE" id="PS50011"/>
    </source>
</evidence>
<feature type="compositionally biased region" description="Basic residues" evidence="4">
    <location>
        <begin position="403"/>
        <end position="426"/>
    </location>
</feature>
<accession>A0AAF1BGC1</accession>
<dbReference type="GO" id="GO:0004674">
    <property type="term" value="F:protein serine/threonine kinase activity"/>
    <property type="evidence" value="ECO:0007669"/>
    <property type="project" value="TreeGrafter"/>
</dbReference>
<dbReference type="EMBL" id="CP086715">
    <property type="protein sequence ID" value="WOO79526.1"/>
    <property type="molecule type" value="Genomic_DNA"/>
</dbReference>
<name>A0AAF1BGC1_9TREE</name>
<dbReference type="InterPro" id="IPR011009">
    <property type="entry name" value="Kinase-like_dom_sf"/>
</dbReference>
<evidence type="ECO:0000313" key="7">
    <source>
        <dbReference type="Proteomes" id="UP000827549"/>
    </source>
</evidence>
<feature type="binding site" evidence="3">
    <location>
        <position position="47"/>
    </location>
    <ligand>
        <name>ATP</name>
        <dbReference type="ChEBI" id="CHEBI:30616"/>
    </ligand>
</feature>
<dbReference type="InterPro" id="IPR008271">
    <property type="entry name" value="Ser/Thr_kinase_AS"/>
</dbReference>
<dbReference type="GO" id="GO:0005737">
    <property type="term" value="C:cytoplasm"/>
    <property type="evidence" value="ECO:0007669"/>
    <property type="project" value="TreeGrafter"/>
</dbReference>
<dbReference type="InterPro" id="IPR017441">
    <property type="entry name" value="Protein_kinase_ATP_BS"/>
</dbReference>
<sequence>MVDHLETPRGRLTRIGGWALGRTLGRGAYAHVRLATHLVTGHQAACKILPALASPRSWNQTLDAVEAHKEVVLLKAFTGAKIPGVVTIEGVVEEDGWTYVFLSLHSDSLSTDMPSTERDVIILFRRLLRTFQALHELGVSHEDVKRANILVEGLHPILADFGFSLFSPDGEMELSAGGTPLYSSPEKLKGGAYDPRASDVWSLALLFLKLLRIKHPYFTVRDDDATWRVENAIIRDEAGWDWLPDGRARFGELMRGMLAYNPAERWTIPQILDHRYLRTRAADDQPIPIPSRRLSSKIVRPVPQTVVDDLCFLAYLKRSFFLCETRKKIEDQLYNKERTWEKRWATMLHGWEQRVEMEWEDVPALRVTPSSKPATATKPLLTQTGPSRRRRYLPALKEIRLSPIHKPKTPKTPRRPSPKQSRRRKSQSTTPATPTPIHTAAAAQNPAAPGPKQMLWPPKSILQDFDTPASSVDSLASPLALRGSTLQHVNVNTRPRTRAQKAMRAVAAGAENLPSFTPKKVLGPSAFGRARRPQLGYEKKVTGMRALTT</sequence>
<organism evidence="6 7">
    <name type="scientific">Vanrija pseudolonga</name>
    <dbReference type="NCBI Taxonomy" id="143232"/>
    <lineage>
        <taxon>Eukaryota</taxon>
        <taxon>Fungi</taxon>
        <taxon>Dikarya</taxon>
        <taxon>Basidiomycota</taxon>
        <taxon>Agaricomycotina</taxon>
        <taxon>Tremellomycetes</taxon>
        <taxon>Trichosporonales</taxon>
        <taxon>Trichosporonaceae</taxon>
        <taxon>Vanrija</taxon>
    </lineage>
</organism>
<dbReference type="GO" id="GO:0035556">
    <property type="term" value="P:intracellular signal transduction"/>
    <property type="evidence" value="ECO:0007669"/>
    <property type="project" value="TreeGrafter"/>
</dbReference>
<dbReference type="Pfam" id="PF00069">
    <property type="entry name" value="Pkinase"/>
    <property type="match status" value="1"/>
</dbReference>
<dbReference type="GeneID" id="87806295"/>
<feature type="compositionally biased region" description="Low complexity" evidence="4">
    <location>
        <begin position="427"/>
        <end position="451"/>
    </location>
</feature>
<dbReference type="GO" id="GO:0005524">
    <property type="term" value="F:ATP binding"/>
    <property type="evidence" value="ECO:0007669"/>
    <property type="project" value="UniProtKB-UniRule"/>
</dbReference>